<evidence type="ECO:0000256" key="6">
    <source>
        <dbReference type="ARBA" id="ARBA00022989"/>
    </source>
</evidence>
<protein>
    <submittedName>
        <fullName evidence="10">Manganese/zinc/iron transport system permease protein</fullName>
    </submittedName>
</protein>
<feature type="transmembrane region" description="Helical" evidence="9">
    <location>
        <begin position="244"/>
        <end position="265"/>
    </location>
</feature>
<evidence type="ECO:0000256" key="9">
    <source>
        <dbReference type="SAM" id="Phobius"/>
    </source>
</evidence>
<feature type="transmembrane region" description="Helical" evidence="9">
    <location>
        <begin position="62"/>
        <end position="78"/>
    </location>
</feature>
<name>A0A1G8YBA5_9LACT</name>
<evidence type="ECO:0000256" key="3">
    <source>
        <dbReference type="ARBA" id="ARBA00022448"/>
    </source>
</evidence>
<keyword evidence="7 9" id="KW-0472">Membrane</keyword>
<keyword evidence="4" id="KW-1003">Cell membrane</keyword>
<feature type="transmembrane region" description="Helical" evidence="9">
    <location>
        <begin position="277"/>
        <end position="299"/>
    </location>
</feature>
<proteinExistence type="inferred from homology"/>
<dbReference type="PANTHER" id="PTHR30477:SF3">
    <property type="entry name" value="METAL TRANSPORT SYSTEM MEMBRANE PROTEIN CT_069-RELATED"/>
    <property type="match status" value="1"/>
</dbReference>
<dbReference type="Proteomes" id="UP000199433">
    <property type="component" value="Unassembled WGS sequence"/>
</dbReference>
<keyword evidence="6 9" id="KW-1133">Transmembrane helix</keyword>
<evidence type="ECO:0000256" key="4">
    <source>
        <dbReference type="ARBA" id="ARBA00022475"/>
    </source>
</evidence>
<comment type="subcellular location">
    <subcellularLocation>
        <location evidence="1 8">Cell membrane</location>
        <topology evidence="1 8">Multi-pass membrane protein</topology>
    </subcellularLocation>
</comment>
<dbReference type="CDD" id="cd06550">
    <property type="entry name" value="TM_ABC_iron-siderophores_like"/>
    <property type="match status" value="1"/>
</dbReference>
<gene>
    <name evidence="10" type="ORF">SAMN04488098_100930</name>
</gene>
<keyword evidence="5 8" id="KW-0812">Transmembrane</keyword>
<comment type="similarity">
    <text evidence="2 8">Belongs to the ABC-3 integral membrane protein family.</text>
</comment>
<dbReference type="GO" id="GO:0043190">
    <property type="term" value="C:ATP-binding cassette (ABC) transporter complex"/>
    <property type="evidence" value="ECO:0007669"/>
    <property type="project" value="InterPro"/>
</dbReference>
<dbReference type="InterPro" id="IPR037294">
    <property type="entry name" value="ABC_BtuC-like"/>
</dbReference>
<dbReference type="AlphaFoldDB" id="A0A1G8YBA5"/>
<feature type="transmembrane region" description="Helical" evidence="9">
    <location>
        <begin position="155"/>
        <end position="179"/>
    </location>
</feature>
<dbReference type="Gene3D" id="1.10.3470.10">
    <property type="entry name" value="ABC transporter involved in vitamin B12 uptake, BtuC"/>
    <property type="match status" value="1"/>
</dbReference>
<accession>A0A1G8YBA5</accession>
<dbReference type="RefSeq" id="WP_245683018.1">
    <property type="nucleotide sequence ID" value="NZ_FNFK01000009.1"/>
</dbReference>
<evidence type="ECO:0000256" key="8">
    <source>
        <dbReference type="RuleBase" id="RU003943"/>
    </source>
</evidence>
<evidence type="ECO:0000313" key="11">
    <source>
        <dbReference type="Proteomes" id="UP000199433"/>
    </source>
</evidence>
<reference evidence="11" key="1">
    <citation type="submission" date="2016-10" db="EMBL/GenBank/DDBJ databases">
        <authorList>
            <person name="Varghese N."/>
            <person name="Submissions S."/>
        </authorList>
    </citation>
    <scope>NUCLEOTIDE SEQUENCE [LARGE SCALE GENOMIC DNA]</scope>
    <source>
        <strain evidence="11">DSM 19181</strain>
    </source>
</reference>
<feature type="transmembrane region" description="Helical" evidence="9">
    <location>
        <begin position="85"/>
        <end position="103"/>
    </location>
</feature>
<sequence>MKLIIRIETWEKVKADMLEQIRLLLNDYTFQVVALGTGFLGLLSGVIGTYATLRKESLLGDALSHAALPGIGIGFILIQRKELSVLMLGAIISGLIATVIIQTMSRKTVVKLDSALSLILSSFFGLGLVILTSIQNNPNAQQAGLSNFIFGQASAMLRSNVQLIGLTGLVLLVLVALFWKEFKVFTFDPMFGRTLGFSSKIVESLLSTMIVVTIILGLESVGVILISALLTGPSVAARQWTNRLSLVMLLAAGIGFVSGVTGTFISSMGARIPTGPSIVVVVSMFVFLSLFISPGRGILARHMAYRKRQKVFMKQIRSLEE</sequence>
<dbReference type="Pfam" id="PF00950">
    <property type="entry name" value="ABC-3"/>
    <property type="match status" value="1"/>
</dbReference>
<evidence type="ECO:0000313" key="10">
    <source>
        <dbReference type="EMBL" id="SDK00001.1"/>
    </source>
</evidence>
<feature type="transmembrane region" description="Helical" evidence="9">
    <location>
        <begin position="115"/>
        <end position="134"/>
    </location>
</feature>
<dbReference type="GO" id="GO:0010043">
    <property type="term" value="P:response to zinc ion"/>
    <property type="evidence" value="ECO:0007669"/>
    <property type="project" value="TreeGrafter"/>
</dbReference>
<organism evidence="10 11">
    <name type="scientific">Alkalibacterium thalassium</name>
    <dbReference type="NCBI Taxonomy" id="426701"/>
    <lineage>
        <taxon>Bacteria</taxon>
        <taxon>Bacillati</taxon>
        <taxon>Bacillota</taxon>
        <taxon>Bacilli</taxon>
        <taxon>Lactobacillales</taxon>
        <taxon>Carnobacteriaceae</taxon>
        <taxon>Alkalibacterium</taxon>
    </lineage>
</organism>
<dbReference type="GO" id="GO:0055085">
    <property type="term" value="P:transmembrane transport"/>
    <property type="evidence" value="ECO:0007669"/>
    <property type="project" value="InterPro"/>
</dbReference>
<keyword evidence="11" id="KW-1185">Reference proteome</keyword>
<feature type="transmembrane region" description="Helical" evidence="9">
    <location>
        <begin position="28"/>
        <end position="50"/>
    </location>
</feature>
<feature type="transmembrane region" description="Helical" evidence="9">
    <location>
        <begin position="205"/>
        <end position="232"/>
    </location>
</feature>
<keyword evidence="3 8" id="KW-0813">Transport</keyword>
<evidence type="ECO:0000256" key="1">
    <source>
        <dbReference type="ARBA" id="ARBA00004651"/>
    </source>
</evidence>
<dbReference type="InterPro" id="IPR001626">
    <property type="entry name" value="ABC_TroCD"/>
</dbReference>
<evidence type="ECO:0000256" key="2">
    <source>
        <dbReference type="ARBA" id="ARBA00008034"/>
    </source>
</evidence>
<dbReference type="EMBL" id="FNFK01000009">
    <property type="protein sequence ID" value="SDK00001.1"/>
    <property type="molecule type" value="Genomic_DNA"/>
</dbReference>
<dbReference type="SUPFAM" id="SSF81345">
    <property type="entry name" value="ABC transporter involved in vitamin B12 uptake, BtuC"/>
    <property type="match status" value="1"/>
</dbReference>
<evidence type="ECO:0000256" key="7">
    <source>
        <dbReference type="ARBA" id="ARBA00023136"/>
    </source>
</evidence>
<evidence type="ECO:0000256" key="5">
    <source>
        <dbReference type="ARBA" id="ARBA00022692"/>
    </source>
</evidence>
<dbReference type="PANTHER" id="PTHR30477">
    <property type="entry name" value="ABC-TRANSPORTER METAL-BINDING PROTEIN"/>
    <property type="match status" value="1"/>
</dbReference>
<dbReference type="STRING" id="426701.SAMN04488098_100930"/>